<sequence length="357" mass="40620">MVSCTAQRALTPQHGVKRTKVSPEAAEAKRLKELTKIQAYTALEEDVLARRKANDYSPEALKQTTALLDLNPEFYTIWNYRRNILSRGLIPSSTPEEVVALLTADLRLTAAYMKVHPKVYWIWTHRKWCLENVPPGPGGSEGWREEFWRTELAVVEKILSADARNFHAWSYRRYVVDSLPAGFTPPRTPADELKYTTKKIEANFSNFSAWHYRTKLLGKEWAGLPADEVAAQKDKEFELVTQALWTDPGDQSGWLYHRWLVGTAPTVPVLKREVGNIRELNDAEPDSKWCMNALAHNLLLLASFSSEAEANVLRAEAKGLLERLEVIDEDRKERYRELGGCLHRGCLHPLTPAASKQ</sequence>
<dbReference type="Proteomes" id="UP000473826">
    <property type="component" value="Unassembled WGS sequence"/>
</dbReference>
<dbReference type="SUPFAM" id="SSF48439">
    <property type="entry name" value="Protein prenylyltransferase"/>
    <property type="match status" value="1"/>
</dbReference>
<evidence type="ECO:0000256" key="10">
    <source>
        <dbReference type="SAM" id="MobiDB-lite"/>
    </source>
</evidence>
<dbReference type="PANTHER" id="PTHR11129">
    <property type="entry name" value="PROTEIN FARNESYLTRANSFERASE ALPHA SUBUNIT/RAB GERANYLGERANYL TRANSFERASE ALPHA SUBUNIT"/>
    <property type="match status" value="1"/>
</dbReference>
<keyword evidence="4 9" id="KW-0637">Prenyltransferase</keyword>
<comment type="catalytic activity">
    <reaction evidence="8 9">
        <text>geranylgeranyl diphosphate + L-cysteinyl-[protein] = S-geranylgeranyl-L-cysteinyl-[protein] + diphosphate</text>
        <dbReference type="Rhea" id="RHEA:21240"/>
        <dbReference type="Rhea" id="RHEA-COMP:10131"/>
        <dbReference type="Rhea" id="RHEA-COMP:11537"/>
        <dbReference type="ChEBI" id="CHEBI:29950"/>
        <dbReference type="ChEBI" id="CHEBI:33019"/>
        <dbReference type="ChEBI" id="CHEBI:57533"/>
        <dbReference type="ChEBI" id="CHEBI:86021"/>
        <dbReference type="EC" id="2.5.1.60"/>
    </reaction>
</comment>
<reference evidence="11 12" key="1">
    <citation type="journal article" date="2019" name="PLoS Genet.">
        <title>Convergent evolution of linked mating-type loci in basidiomycete fungi.</title>
        <authorList>
            <person name="Sun S."/>
            <person name="Coelho M.A."/>
            <person name="Heitman J."/>
            <person name="Nowrousian M."/>
        </authorList>
    </citation>
    <scope>NUCLEOTIDE SEQUENCE [LARGE SCALE GENOMIC DNA]</scope>
    <source>
        <strain evidence="11 12">CBS 4282</strain>
    </source>
</reference>
<protein>
    <recommendedName>
        <fullName evidence="3 9">Geranylgeranyl transferase type-2 subunit alpha</fullName>
        <ecNumber evidence="2 9">2.5.1.60</ecNumber>
    </recommendedName>
    <alternativeName>
        <fullName evidence="7 9">Geranylgeranyl transferase type II subunit alpha</fullName>
    </alternativeName>
</protein>
<organism evidence="11 12">
    <name type="scientific">Vanrija humicola</name>
    <name type="common">Yeast</name>
    <name type="synonym">Cryptococcus humicola</name>
    <dbReference type="NCBI Taxonomy" id="5417"/>
    <lineage>
        <taxon>Eukaryota</taxon>
        <taxon>Fungi</taxon>
        <taxon>Dikarya</taxon>
        <taxon>Basidiomycota</taxon>
        <taxon>Agaricomycotina</taxon>
        <taxon>Tremellomycetes</taxon>
        <taxon>Trichosporonales</taxon>
        <taxon>Trichosporonaceae</taxon>
        <taxon>Vanrija</taxon>
    </lineage>
</organism>
<evidence type="ECO:0000256" key="6">
    <source>
        <dbReference type="ARBA" id="ARBA00022737"/>
    </source>
</evidence>
<name>A0A7D8V3T2_VANHU</name>
<evidence type="ECO:0000313" key="12">
    <source>
        <dbReference type="Proteomes" id="UP000473826"/>
    </source>
</evidence>
<dbReference type="GO" id="GO:0097354">
    <property type="term" value="P:prenylation"/>
    <property type="evidence" value="ECO:0007669"/>
    <property type="project" value="UniProtKB-UniRule"/>
</dbReference>
<evidence type="ECO:0000256" key="3">
    <source>
        <dbReference type="ARBA" id="ARBA00014772"/>
    </source>
</evidence>
<evidence type="ECO:0000256" key="2">
    <source>
        <dbReference type="ARBA" id="ARBA00012656"/>
    </source>
</evidence>
<dbReference type="Gene3D" id="1.25.40.120">
    <property type="entry name" value="Protein prenylyltransferase"/>
    <property type="match status" value="1"/>
</dbReference>
<dbReference type="PROSITE" id="PS51147">
    <property type="entry name" value="PFTA"/>
    <property type="match status" value="5"/>
</dbReference>
<dbReference type="GO" id="GO:0005968">
    <property type="term" value="C:Rab-protein geranylgeranyltransferase complex"/>
    <property type="evidence" value="ECO:0007669"/>
    <property type="project" value="TreeGrafter"/>
</dbReference>
<feature type="compositionally biased region" description="Polar residues" evidence="10">
    <location>
        <begin position="1"/>
        <end position="10"/>
    </location>
</feature>
<proteinExistence type="inferred from homology"/>
<dbReference type="InterPro" id="IPR002088">
    <property type="entry name" value="Prenyl_trans_a"/>
</dbReference>
<comment type="function">
    <text evidence="9">Catalyzes the transfer of a geranyl-geranyl moiety from geranyl-geranyl pyrophosphate to cysteines occuring in specific C-terminal amino acid sequences.</text>
</comment>
<gene>
    <name evidence="11" type="ORF">VHUM_00476</name>
</gene>
<evidence type="ECO:0000256" key="7">
    <source>
        <dbReference type="ARBA" id="ARBA00031267"/>
    </source>
</evidence>
<evidence type="ECO:0000256" key="4">
    <source>
        <dbReference type="ARBA" id="ARBA00022602"/>
    </source>
</evidence>
<comment type="similarity">
    <text evidence="1 9">Belongs to the protein prenyltransferase subunit alpha family.</text>
</comment>
<dbReference type="AlphaFoldDB" id="A0A7D8V3T2"/>
<dbReference type="FunFam" id="1.25.40.120:FF:000035">
    <property type="entry name" value="Geranylgeranyl transferase type-2 subunit alpha"/>
    <property type="match status" value="1"/>
</dbReference>
<dbReference type="PANTHER" id="PTHR11129:SF2">
    <property type="entry name" value="GERANYLGERANYL TRANSFERASE TYPE-2 SUBUNIT ALPHA"/>
    <property type="match status" value="1"/>
</dbReference>
<keyword evidence="12" id="KW-1185">Reference proteome</keyword>
<dbReference type="GO" id="GO:0004663">
    <property type="term" value="F:Rab geranylgeranyltransferase activity"/>
    <property type="evidence" value="ECO:0007669"/>
    <property type="project" value="UniProtKB-UniRule"/>
</dbReference>
<comment type="caution">
    <text evidence="11">The sequence shown here is derived from an EMBL/GenBank/DDBJ whole genome shotgun (WGS) entry which is preliminary data.</text>
</comment>
<evidence type="ECO:0000256" key="1">
    <source>
        <dbReference type="ARBA" id="ARBA00006734"/>
    </source>
</evidence>
<evidence type="ECO:0000256" key="8">
    <source>
        <dbReference type="ARBA" id="ARBA00047658"/>
    </source>
</evidence>
<keyword evidence="5 9" id="KW-0808">Transferase</keyword>
<evidence type="ECO:0000256" key="9">
    <source>
        <dbReference type="RuleBase" id="RU367120"/>
    </source>
</evidence>
<evidence type="ECO:0000256" key="5">
    <source>
        <dbReference type="ARBA" id="ARBA00022679"/>
    </source>
</evidence>
<dbReference type="EMBL" id="QKWK01000001">
    <property type="protein sequence ID" value="TXT15973.1"/>
    <property type="molecule type" value="Genomic_DNA"/>
</dbReference>
<keyword evidence="6" id="KW-0677">Repeat</keyword>
<accession>A0A7D8V3T2</accession>
<dbReference type="EC" id="2.5.1.60" evidence="2 9"/>
<dbReference type="OrthoDB" id="1658at2759"/>
<dbReference type="Pfam" id="PF01239">
    <property type="entry name" value="PPTA"/>
    <property type="match status" value="5"/>
</dbReference>
<feature type="region of interest" description="Disordered" evidence="10">
    <location>
        <begin position="1"/>
        <end position="22"/>
    </location>
</feature>
<evidence type="ECO:0000313" key="11">
    <source>
        <dbReference type="EMBL" id="TXT15973.1"/>
    </source>
</evidence>